<feature type="compositionally biased region" description="Basic and acidic residues" evidence="1">
    <location>
        <begin position="97"/>
        <end position="111"/>
    </location>
</feature>
<proteinExistence type="predicted"/>
<comment type="caution">
    <text evidence="2">The sequence shown here is derived from an EMBL/GenBank/DDBJ whole genome shotgun (WGS) entry which is preliminary data.</text>
</comment>
<evidence type="ECO:0000313" key="3">
    <source>
        <dbReference type="Proteomes" id="UP000266841"/>
    </source>
</evidence>
<feature type="region of interest" description="Disordered" evidence="1">
    <location>
        <begin position="1"/>
        <end position="111"/>
    </location>
</feature>
<gene>
    <name evidence="2" type="ORF">THAOC_13988</name>
</gene>
<reference evidence="2 3" key="1">
    <citation type="journal article" date="2012" name="Genome Biol.">
        <title>Genome and low-iron response of an oceanic diatom adapted to chronic iron limitation.</title>
        <authorList>
            <person name="Lommer M."/>
            <person name="Specht M."/>
            <person name="Roy A.S."/>
            <person name="Kraemer L."/>
            <person name="Andreson R."/>
            <person name="Gutowska M.A."/>
            <person name="Wolf J."/>
            <person name="Bergner S.V."/>
            <person name="Schilhabel M.B."/>
            <person name="Klostermeier U.C."/>
            <person name="Beiko R.G."/>
            <person name="Rosenstiel P."/>
            <person name="Hippler M."/>
            <person name="Laroche J."/>
        </authorList>
    </citation>
    <scope>NUCLEOTIDE SEQUENCE [LARGE SCALE GENOMIC DNA]</scope>
    <source>
        <strain evidence="2 3">CCMP1005</strain>
    </source>
</reference>
<evidence type="ECO:0000256" key="1">
    <source>
        <dbReference type="SAM" id="MobiDB-lite"/>
    </source>
</evidence>
<dbReference type="Proteomes" id="UP000266841">
    <property type="component" value="Unassembled WGS sequence"/>
</dbReference>
<dbReference type="EMBL" id="AGNL01016225">
    <property type="protein sequence ID" value="EJK65185.1"/>
    <property type="molecule type" value="Genomic_DNA"/>
</dbReference>
<keyword evidence="3" id="KW-1185">Reference proteome</keyword>
<accession>K0SIT2</accession>
<organism evidence="2 3">
    <name type="scientific">Thalassiosira oceanica</name>
    <name type="common">Marine diatom</name>
    <dbReference type="NCBI Taxonomy" id="159749"/>
    <lineage>
        <taxon>Eukaryota</taxon>
        <taxon>Sar</taxon>
        <taxon>Stramenopiles</taxon>
        <taxon>Ochrophyta</taxon>
        <taxon>Bacillariophyta</taxon>
        <taxon>Coscinodiscophyceae</taxon>
        <taxon>Thalassiosirophycidae</taxon>
        <taxon>Thalassiosirales</taxon>
        <taxon>Thalassiosiraceae</taxon>
        <taxon>Thalassiosira</taxon>
    </lineage>
</organism>
<feature type="compositionally biased region" description="Polar residues" evidence="1">
    <location>
        <begin position="1"/>
        <end position="10"/>
    </location>
</feature>
<protein>
    <submittedName>
        <fullName evidence="2">Uncharacterized protein</fullName>
    </submittedName>
</protein>
<evidence type="ECO:0000313" key="2">
    <source>
        <dbReference type="EMBL" id="EJK65185.1"/>
    </source>
</evidence>
<name>K0SIT2_THAOC</name>
<sequence>MQSHDSNTFRASRVCLGRTARPFLPPPSPRDRPLPAAGRGLGAASPGGRRRRVGGPAVPHPLDGPVPVGDDPGGPGAEVDGHVLEWRESAPGWGGENRTEAHGEISVHGEM</sequence>
<feature type="compositionally biased region" description="Basic and acidic residues" evidence="1">
    <location>
        <begin position="79"/>
        <end position="88"/>
    </location>
</feature>
<dbReference type="AlphaFoldDB" id="K0SIT2"/>
<feature type="compositionally biased region" description="Low complexity" evidence="1">
    <location>
        <begin position="34"/>
        <end position="47"/>
    </location>
</feature>